<dbReference type="PANTHER" id="PTHR37613:SF4">
    <property type="entry name" value="DUF4378 DOMAIN-CONTAINING PROTEIN"/>
    <property type="match status" value="1"/>
</dbReference>
<reference evidence="2 3" key="1">
    <citation type="journal article" date="2018" name="Proc. Natl. Acad. Sci. U.S.A.">
        <title>Draft genome sequence of Camellia sinensis var. sinensis provides insights into the evolution of the tea genome and tea quality.</title>
        <authorList>
            <person name="Wei C."/>
            <person name="Yang H."/>
            <person name="Wang S."/>
            <person name="Zhao J."/>
            <person name="Liu C."/>
            <person name="Gao L."/>
            <person name="Xia E."/>
            <person name="Lu Y."/>
            <person name="Tai Y."/>
            <person name="She G."/>
            <person name="Sun J."/>
            <person name="Cao H."/>
            <person name="Tong W."/>
            <person name="Gao Q."/>
            <person name="Li Y."/>
            <person name="Deng W."/>
            <person name="Jiang X."/>
            <person name="Wang W."/>
            <person name="Chen Q."/>
            <person name="Zhang S."/>
            <person name="Li H."/>
            <person name="Wu J."/>
            <person name="Wang P."/>
            <person name="Li P."/>
            <person name="Shi C."/>
            <person name="Zheng F."/>
            <person name="Jian J."/>
            <person name="Huang B."/>
            <person name="Shan D."/>
            <person name="Shi M."/>
            <person name="Fang C."/>
            <person name="Yue Y."/>
            <person name="Li F."/>
            <person name="Li D."/>
            <person name="Wei S."/>
            <person name="Han B."/>
            <person name="Jiang C."/>
            <person name="Yin Y."/>
            <person name="Xia T."/>
            <person name="Zhang Z."/>
            <person name="Bennetzen J.L."/>
            <person name="Zhao S."/>
            <person name="Wan X."/>
        </authorList>
    </citation>
    <scope>NUCLEOTIDE SEQUENCE [LARGE SCALE GENOMIC DNA]</scope>
    <source>
        <strain evidence="3">cv. Shuchazao</strain>
        <tissue evidence="2">Leaf</tissue>
    </source>
</reference>
<organism evidence="2 3">
    <name type="scientific">Camellia sinensis var. sinensis</name>
    <name type="common">China tea</name>
    <dbReference type="NCBI Taxonomy" id="542762"/>
    <lineage>
        <taxon>Eukaryota</taxon>
        <taxon>Viridiplantae</taxon>
        <taxon>Streptophyta</taxon>
        <taxon>Embryophyta</taxon>
        <taxon>Tracheophyta</taxon>
        <taxon>Spermatophyta</taxon>
        <taxon>Magnoliopsida</taxon>
        <taxon>eudicotyledons</taxon>
        <taxon>Gunneridae</taxon>
        <taxon>Pentapetalae</taxon>
        <taxon>asterids</taxon>
        <taxon>Ericales</taxon>
        <taxon>Theaceae</taxon>
        <taxon>Camellia</taxon>
    </lineage>
</organism>
<dbReference type="AlphaFoldDB" id="A0A4S4CZG4"/>
<name>A0A4S4CZG4_CAMSN</name>
<evidence type="ECO:0000256" key="1">
    <source>
        <dbReference type="SAM" id="MobiDB-lite"/>
    </source>
</evidence>
<dbReference type="PANTHER" id="PTHR37613">
    <property type="entry name" value="DUF4378 DOMAIN PROTEIN"/>
    <property type="match status" value="1"/>
</dbReference>
<evidence type="ECO:0008006" key="4">
    <source>
        <dbReference type="Google" id="ProtNLM"/>
    </source>
</evidence>
<gene>
    <name evidence="2" type="ORF">TEA_016994</name>
</gene>
<proteinExistence type="predicted"/>
<evidence type="ECO:0000313" key="3">
    <source>
        <dbReference type="Proteomes" id="UP000306102"/>
    </source>
</evidence>
<comment type="caution">
    <text evidence="2">The sequence shown here is derived from an EMBL/GenBank/DDBJ whole genome shotgun (WGS) entry which is preliminary data.</text>
</comment>
<dbReference type="EMBL" id="SDRB02013357">
    <property type="protein sequence ID" value="THF95128.1"/>
    <property type="molecule type" value="Genomic_DNA"/>
</dbReference>
<sequence length="323" mass="36273">MASTTPKQSSAKQLGELLQEQQEPFILEIYLLEKGYMKNKLNLQSGFRNSNSRFLNKLTTRGSNMRRKVVPTCPKIVRAVLKKLVSIINKQTMKNSVDGDGESSAEQEKPESDGLSSASLQTWRSPISLSDQELNINSFFESNIEDGLNSLPRDSVSVTADTCRSFKLGDVLQEKEVFTDGKLQWGCGEDKKQLSPVSVLEEIHYNEGSLLHSKGQRNANKYSIIAVPFSNFITWFNEPSFEAERVLQEPKQLLSESTDVRTWSNTTQLMNLDFTASVAEWSDFEPRIREIGAEIGDAILNDISKEIVADMMELVAPHLCQPT</sequence>
<protein>
    <recommendedName>
        <fullName evidence="4">DUF4378 domain-containing protein</fullName>
    </recommendedName>
</protein>
<evidence type="ECO:0000313" key="2">
    <source>
        <dbReference type="EMBL" id="THF95128.1"/>
    </source>
</evidence>
<accession>A0A4S4CZG4</accession>
<feature type="region of interest" description="Disordered" evidence="1">
    <location>
        <begin position="95"/>
        <end position="119"/>
    </location>
</feature>
<keyword evidence="3" id="KW-1185">Reference proteome</keyword>
<dbReference type="Proteomes" id="UP000306102">
    <property type="component" value="Unassembled WGS sequence"/>
</dbReference>